<dbReference type="SMART" id="SM00345">
    <property type="entry name" value="HTH_GNTR"/>
    <property type="match status" value="1"/>
</dbReference>
<dbReference type="InterPro" id="IPR004839">
    <property type="entry name" value="Aminotransferase_I/II_large"/>
</dbReference>
<accession>A0A2T0BQX0</accession>
<dbReference type="InterPro" id="IPR051446">
    <property type="entry name" value="HTH_trans_reg/aminotransferase"/>
</dbReference>
<dbReference type="SUPFAM" id="SSF46785">
    <property type="entry name" value="Winged helix' DNA-binding domain"/>
    <property type="match status" value="1"/>
</dbReference>
<dbReference type="EMBL" id="PVXP01000006">
    <property type="protein sequence ID" value="PRR86269.1"/>
    <property type="molecule type" value="Genomic_DNA"/>
</dbReference>
<dbReference type="GO" id="GO:0030170">
    <property type="term" value="F:pyridoxal phosphate binding"/>
    <property type="evidence" value="ECO:0007669"/>
    <property type="project" value="InterPro"/>
</dbReference>
<evidence type="ECO:0000256" key="5">
    <source>
        <dbReference type="ARBA" id="ARBA00023163"/>
    </source>
</evidence>
<evidence type="ECO:0000256" key="2">
    <source>
        <dbReference type="ARBA" id="ARBA00022898"/>
    </source>
</evidence>
<feature type="domain" description="HTH gntR-type" evidence="6">
    <location>
        <begin position="12"/>
        <end position="80"/>
    </location>
</feature>
<dbReference type="InterPro" id="IPR036390">
    <property type="entry name" value="WH_DNA-bd_sf"/>
</dbReference>
<evidence type="ECO:0000256" key="3">
    <source>
        <dbReference type="ARBA" id="ARBA00023015"/>
    </source>
</evidence>
<dbReference type="InterPro" id="IPR000524">
    <property type="entry name" value="Tscrpt_reg_HTH_GntR"/>
</dbReference>
<keyword evidence="4" id="KW-0238">DNA-binding</keyword>
<keyword evidence="3" id="KW-0805">Transcription regulation</keyword>
<comment type="similarity">
    <text evidence="1">In the C-terminal section; belongs to the class-I pyridoxal-phosphate-dependent aminotransferase family.</text>
</comment>
<dbReference type="GO" id="GO:0003700">
    <property type="term" value="F:DNA-binding transcription factor activity"/>
    <property type="evidence" value="ECO:0007669"/>
    <property type="project" value="InterPro"/>
</dbReference>
<keyword evidence="5" id="KW-0804">Transcription</keyword>
<evidence type="ECO:0000259" key="6">
    <source>
        <dbReference type="PROSITE" id="PS50949"/>
    </source>
</evidence>
<evidence type="ECO:0000313" key="7">
    <source>
        <dbReference type="EMBL" id="PRR86269.1"/>
    </source>
</evidence>
<gene>
    <name evidence="7" type="primary">gabR_1</name>
    <name evidence="7" type="ORF">CLLU_07500</name>
</gene>
<dbReference type="InterPro" id="IPR015421">
    <property type="entry name" value="PyrdxlP-dep_Trfase_major"/>
</dbReference>
<reference evidence="7 8" key="1">
    <citation type="submission" date="2018-03" db="EMBL/GenBank/DDBJ databases">
        <title>Genome sequence of Clostridium luticellarii DSM 29923.</title>
        <authorList>
            <person name="Poehlein A."/>
            <person name="Daniel R."/>
        </authorList>
    </citation>
    <scope>NUCLEOTIDE SEQUENCE [LARGE SCALE GENOMIC DNA]</scope>
    <source>
        <strain evidence="7 8">DSM 29923</strain>
    </source>
</reference>
<dbReference type="PROSITE" id="PS50949">
    <property type="entry name" value="HTH_GNTR"/>
    <property type="match status" value="1"/>
</dbReference>
<keyword evidence="8" id="KW-1185">Reference proteome</keyword>
<dbReference type="Proteomes" id="UP000237798">
    <property type="component" value="Unassembled WGS sequence"/>
</dbReference>
<dbReference type="CDD" id="cd00609">
    <property type="entry name" value="AAT_like"/>
    <property type="match status" value="1"/>
</dbReference>
<dbReference type="InterPro" id="IPR015424">
    <property type="entry name" value="PyrdxlP-dep_Trfase"/>
</dbReference>
<evidence type="ECO:0000313" key="8">
    <source>
        <dbReference type="Proteomes" id="UP000237798"/>
    </source>
</evidence>
<dbReference type="SUPFAM" id="SSF53383">
    <property type="entry name" value="PLP-dependent transferases"/>
    <property type="match status" value="1"/>
</dbReference>
<dbReference type="OrthoDB" id="9808770at2"/>
<dbReference type="PANTHER" id="PTHR46577:SF1">
    <property type="entry name" value="HTH-TYPE TRANSCRIPTIONAL REGULATORY PROTEIN GABR"/>
    <property type="match status" value="1"/>
</dbReference>
<dbReference type="InterPro" id="IPR036388">
    <property type="entry name" value="WH-like_DNA-bd_sf"/>
</dbReference>
<organism evidence="7 8">
    <name type="scientific">Clostridium luticellarii</name>
    <dbReference type="NCBI Taxonomy" id="1691940"/>
    <lineage>
        <taxon>Bacteria</taxon>
        <taxon>Bacillati</taxon>
        <taxon>Bacillota</taxon>
        <taxon>Clostridia</taxon>
        <taxon>Eubacteriales</taxon>
        <taxon>Clostridiaceae</taxon>
        <taxon>Clostridium</taxon>
    </lineage>
</organism>
<dbReference type="Gene3D" id="1.10.10.10">
    <property type="entry name" value="Winged helix-like DNA-binding domain superfamily/Winged helix DNA-binding domain"/>
    <property type="match status" value="1"/>
</dbReference>
<dbReference type="GO" id="GO:0003677">
    <property type="term" value="F:DNA binding"/>
    <property type="evidence" value="ECO:0007669"/>
    <property type="project" value="UniProtKB-KW"/>
</dbReference>
<evidence type="ECO:0000256" key="1">
    <source>
        <dbReference type="ARBA" id="ARBA00005384"/>
    </source>
</evidence>
<dbReference type="PANTHER" id="PTHR46577">
    <property type="entry name" value="HTH-TYPE TRANSCRIPTIONAL REGULATORY PROTEIN GABR"/>
    <property type="match status" value="1"/>
</dbReference>
<dbReference type="Pfam" id="PF00155">
    <property type="entry name" value="Aminotran_1_2"/>
    <property type="match status" value="1"/>
</dbReference>
<proteinExistence type="inferred from homology"/>
<evidence type="ECO:0000256" key="4">
    <source>
        <dbReference type="ARBA" id="ARBA00023125"/>
    </source>
</evidence>
<dbReference type="AlphaFoldDB" id="A0A2T0BQX0"/>
<dbReference type="CDD" id="cd07377">
    <property type="entry name" value="WHTH_GntR"/>
    <property type="match status" value="1"/>
</dbReference>
<comment type="caution">
    <text evidence="7">The sequence shown here is derived from an EMBL/GenBank/DDBJ whole genome shotgun (WGS) entry which is preliminary data.</text>
</comment>
<name>A0A2T0BQX0_9CLOT</name>
<keyword evidence="2" id="KW-0663">Pyridoxal phosphate</keyword>
<dbReference type="RefSeq" id="WP_106008244.1">
    <property type="nucleotide sequence ID" value="NZ_JALCPJ010000054.1"/>
</dbReference>
<dbReference type="Pfam" id="PF00392">
    <property type="entry name" value="GntR"/>
    <property type="match status" value="1"/>
</dbReference>
<protein>
    <submittedName>
        <fullName evidence="7">HTH-type transcriptional regulatory protein GabR</fullName>
    </submittedName>
</protein>
<sequence length="463" mass="52973">MIYINIDRESKDSLAKQIYSFIKESVLCGTVHPGEKLPSSRELSNYLNVARNIVVESYEQLIAEGYVYSKSGSGTYISEGVQFQRVKIGNIQKQKNDKKYQSTNIISFRTGIPDLGEIPIKKWAQMYHNIALDIKSFQMDYQNSFGDYELRTQISLYLNRARGACTYPENILITNGAAQSFSLLCQLVPSDCYALVENPLSYGILHTLESNHVQIRPMRLDEHGMVTSELPDNPPRLIFTTPSHQFPTGVILPAGRRIEMIRYAEKHNTYIVEDDYDSEFRFDGNPIQSMQYLDPERVIYVGTFSKTLMPALRIGYMVLPNSICKQMKDAKFVADLHSPTLEQLTLAKFIENGIFEYHIRKMRKLYLKKRNHLICCLNRTFGNHVTISGAEAGLHFVVSFDNTCFDNTLMHKIENKGIQITAINKHYLSTELCTPYDHSLIFGYGNTKIQEMEKGIKILSSML</sequence>
<dbReference type="Gene3D" id="3.40.640.10">
    <property type="entry name" value="Type I PLP-dependent aspartate aminotransferase-like (Major domain)"/>
    <property type="match status" value="1"/>
</dbReference>